<sequence length="83" mass="9584">MSPPSSSPLSSLSVSSFSLVKQQFYSQYRTVYNERQGIVFIREWTIVLRLERSREWSFVKGVCFDQSCSPVSVFYSGDRGQML</sequence>
<dbReference type="EMBL" id="QGKV02000297">
    <property type="protein sequence ID" value="KAF3608880.1"/>
    <property type="molecule type" value="Genomic_DNA"/>
</dbReference>
<accession>A0ABQ7F007</accession>
<gene>
    <name evidence="1" type="ORF">DY000_02049219</name>
</gene>
<protein>
    <submittedName>
        <fullName evidence="1">Uncharacterized protein</fullName>
    </submittedName>
</protein>
<evidence type="ECO:0000313" key="1">
    <source>
        <dbReference type="EMBL" id="KAF3608880.1"/>
    </source>
</evidence>
<evidence type="ECO:0000313" key="2">
    <source>
        <dbReference type="Proteomes" id="UP000266723"/>
    </source>
</evidence>
<dbReference type="Proteomes" id="UP000266723">
    <property type="component" value="Unassembled WGS sequence"/>
</dbReference>
<reference evidence="1 2" key="1">
    <citation type="journal article" date="2020" name="BMC Genomics">
        <title>Intraspecific diversification of the crop wild relative Brassica cretica Lam. using demographic model selection.</title>
        <authorList>
            <person name="Kioukis A."/>
            <person name="Michalopoulou V.A."/>
            <person name="Briers L."/>
            <person name="Pirintsos S."/>
            <person name="Studholme D.J."/>
            <person name="Pavlidis P."/>
            <person name="Sarris P.F."/>
        </authorList>
    </citation>
    <scope>NUCLEOTIDE SEQUENCE [LARGE SCALE GENOMIC DNA]</scope>
    <source>
        <strain evidence="2">cv. PFS-1207/04</strain>
    </source>
</reference>
<comment type="caution">
    <text evidence="1">The sequence shown here is derived from an EMBL/GenBank/DDBJ whole genome shotgun (WGS) entry which is preliminary data.</text>
</comment>
<keyword evidence="2" id="KW-1185">Reference proteome</keyword>
<name>A0ABQ7F007_BRACR</name>
<proteinExistence type="predicted"/>
<organism evidence="1 2">
    <name type="scientific">Brassica cretica</name>
    <name type="common">Mustard</name>
    <dbReference type="NCBI Taxonomy" id="69181"/>
    <lineage>
        <taxon>Eukaryota</taxon>
        <taxon>Viridiplantae</taxon>
        <taxon>Streptophyta</taxon>
        <taxon>Embryophyta</taxon>
        <taxon>Tracheophyta</taxon>
        <taxon>Spermatophyta</taxon>
        <taxon>Magnoliopsida</taxon>
        <taxon>eudicotyledons</taxon>
        <taxon>Gunneridae</taxon>
        <taxon>Pentapetalae</taxon>
        <taxon>rosids</taxon>
        <taxon>malvids</taxon>
        <taxon>Brassicales</taxon>
        <taxon>Brassicaceae</taxon>
        <taxon>Brassiceae</taxon>
        <taxon>Brassica</taxon>
    </lineage>
</organism>